<organism evidence="1 2">
    <name type="scientific">Penicillium hetheringtonii</name>
    <dbReference type="NCBI Taxonomy" id="911720"/>
    <lineage>
        <taxon>Eukaryota</taxon>
        <taxon>Fungi</taxon>
        <taxon>Dikarya</taxon>
        <taxon>Ascomycota</taxon>
        <taxon>Pezizomycotina</taxon>
        <taxon>Eurotiomycetes</taxon>
        <taxon>Eurotiomycetidae</taxon>
        <taxon>Eurotiales</taxon>
        <taxon>Aspergillaceae</taxon>
        <taxon>Penicillium</taxon>
    </lineage>
</organism>
<name>A0AAD6DJG2_9EURO</name>
<keyword evidence="2" id="KW-1185">Reference proteome</keyword>
<dbReference type="Pfam" id="PF00300">
    <property type="entry name" value="His_Phos_1"/>
    <property type="match status" value="1"/>
</dbReference>
<comment type="caution">
    <text evidence="1">The sequence shown here is derived from an EMBL/GenBank/DDBJ whole genome shotgun (WGS) entry which is preliminary data.</text>
</comment>
<proteinExistence type="predicted"/>
<dbReference type="InterPro" id="IPR029033">
    <property type="entry name" value="His_PPase_superfam"/>
</dbReference>
<accession>A0AAD6DJG2</accession>
<evidence type="ECO:0000313" key="2">
    <source>
        <dbReference type="Proteomes" id="UP001216150"/>
    </source>
</evidence>
<gene>
    <name evidence="1" type="ORF">N7450_005972</name>
</gene>
<sequence length="238" mass="27249">MQLAEDFPIEANIRLIVASPMRRAIYTAIETFRTFLPDDHGRDIIALPLLQETTDFRCDIGSPSKDLQAEVEGSKLPVDLKSLVGENWIVKKSGKYEPTFSKLRDRVQEARRWLRRRPEKEIAVVTSGSFLRVLTNDWEDSNIYQGMVFKCSSTIIRISMLTETRSGTGWANAEYRIYELNLEDEKSNMQNASMQETMESRSRRGVFSPPLAPDCQKELSRATLQSWANQGYTLNSTQ</sequence>
<dbReference type="SUPFAM" id="SSF53254">
    <property type="entry name" value="Phosphoglycerate mutase-like"/>
    <property type="match status" value="1"/>
</dbReference>
<reference evidence="1 2" key="1">
    <citation type="journal article" date="2023" name="IMA Fungus">
        <title>Comparative genomic study of the Penicillium genus elucidates a diverse pangenome and 15 lateral gene transfer events.</title>
        <authorList>
            <person name="Petersen C."/>
            <person name="Sorensen T."/>
            <person name="Nielsen M.R."/>
            <person name="Sondergaard T.E."/>
            <person name="Sorensen J.L."/>
            <person name="Fitzpatrick D.A."/>
            <person name="Frisvad J.C."/>
            <person name="Nielsen K.L."/>
        </authorList>
    </citation>
    <scope>NUCLEOTIDE SEQUENCE [LARGE SCALE GENOMIC DNA]</scope>
    <source>
        <strain evidence="1 2">IBT 29057</strain>
    </source>
</reference>
<dbReference type="Gene3D" id="3.40.50.1240">
    <property type="entry name" value="Phosphoglycerate mutase-like"/>
    <property type="match status" value="1"/>
</dbReference>
<dbReference type="EMBL" id="JAQJAC010000004">
    <property type="protein sequence ID" value="KAJ5586185.1"/>
    <property type="molecule type" value="Genomic_DNA"/>
</dbReference>
<dbReference type="AlphaFoldDB" id="A0AAD6DJG2"/>
<dbReference type="InterPro" id="IPR013078">
    <property type="entry name" value="His_Pase_superF_clade-1"/>
</dbReference>
<dbReference type="Proteomes" id="UP001216150">
    <property type="component" value="Unassembled WGS sequence"/>
</dbReference>
<protein>
    <submittedName>
        <fullName evidence="1">Uncharacterized protein</fullName>
    </submittedName>
</protein>
<evidence type="ECO:0000313" key="1">
    <source>
        <dbReference type="EMBL" id="KAJ5586185.1"/>
    </source>
</evidence>